<dbReference type="EMBL" id="HE663493">
    <property type="protein sequence ID" value="CCG07484.1"/>
    <property type="molecule type" value="Genomic_DNA"/>
</dbReference>
<dbReference type="STRING" id="1150469.RSPPHO_00858"/>
<dbReference type="Proteomes" id="UP000033220">
    <property type="component" value="Chromosome DSM 122"/>
</dbReference>
<dbReference type="SUPFAM" id="SSF103088">
    <property type="entry name" value="OmpA-like"/>
    <property type="match status" value="1"/>
</dbReference>
<dbReference type="InterPro" id="IPR036737">
    <property type="entry name" value="OmpA-like_sf"/>
</dbReference>
<dbReference type="CDD" id="cd07185">
    <property type="entry name" value="OmpA_C-like"/>
    <property type="match status" value="1"/>
</dbReference>
<dbReference type="PROSITE" id="PS51123">
    <property type="entry name" value="OMPA_2"/>
    <property type="match status" value="1"/>
</dbReference>
<dbReference type="Pfam" id="PF00691">
    <property type="entry name" value="OmpA"/>
    <property type="match status" value="1"/>
</dbReference>
<dbReference type="eggNOG" id="COG1360">
    <property type="taxonomic scope" value="Bacteria"/>
</dbReference>
<evidence type="ECO:0000259" key="3">
    <source>
        <dbReference type="PROSITE" id="PS51123"/>
    </source>
</evidence>
<keyword evidence="5" id="KW-1185">Reference proteome</keyword>
<feature type="region of interest" description="Disordered" evidence="2">
    <location>
        <begin position="138"/>
        <end position="177"/>
    </location>
</feature>
<sequence length="177" mass="18740">MPALKALADSLLVDNTPEGLRIQIVDQDGVSMFPSGSSRLLPHTRELMGLVSKSIADLPNQVAIAGHTDATPYADPSGYGNWELSADRALASRRALLATGLGESRINRVEGKADTEPLLPEDKANARNRRITITLLRDRELYKDNGPGAAPSGAGAPSGAPQTRPPSILTVPKSNQL</sequence>
<feature type="compositionally biased region" description="Low complexity" evidence="2">
    <location>
        <begin position="146"/>
        <end position="161"/>
    </location>
</feature>
<organism evidence="4 5">
    <name type="scientific">Pararhodospirillum photometricum DSM 122</name>
    <dbReference type="NCBI Taxonomy" id="1150469"/>
    <lineage>
        <taxon>Bacteria</taxon>
        <taxon>Pseudomonadati</taxon>
        <taxon>Pseudomonadota</taxon>
        <taxon>Alphaproteobacteria</taxon>
        <taxon>Rhodospirillales</taxon>
        <taxon>Rhodospirillaceae</taxon>
        <taxon>Pararhodospirillum</taxon>
    </lineage>
</organism>
<protein>
    <submittedName>
        <fullName evidence="4">OmpA/MotB</fullName>
    </submittedName>
</protein>
<reference evidence="4 5" key="1">
    <citation type="submission" date="2012-02" db="EMBL/GenBank/DDBJ databases">
        <title>Shotgun genome sequence of Phaeospirillum photometricum DSM 122.</title>
        <authorList>
            <person name="Duquesne K."/>
            <person name="Sturgis J."/>
        </authorList>
    </citation>
    <scope>NUCLEOTIDE SEQUENCE [LARGE SCALE GENOMIC DNA]</scope>
    <source>
        <strain evidence="5">DSM122</strain>
    </source>
</reference>
<name>H6SRF5_PARPM</name>
<dbReference type="RefSeq" id="WP_014414124.1">
    <property type="nucleotide sequence ID" value="NC_017059.1"/>
</dbReference>
<dbReference type="KEGG" id="rpm:RSPPHO_00858"/>
<accession>H6SRF5</accession>
<proteinExistence type="predicted"/>
<dbReference type="PANTHER" id="PTHR30329">
    <property type="entry name" value="STATOR ELEMENT OF FLAGELLAR MOTOR COMPLEX"/>
    <property type="match status" value="1"/>
</dbReference>
<dbReference type="AlphaFoldDB" id="H6SRF5"/>
<dbReference type="InterPro" id="IPR050330">
    <property type="entry name" value="Bact_OuterMem_StrucFunc"/>
</dbReference>
<dbReference type="PATRIC" id="fig|1150469.3.peg.988"/>
<dbReference type="GO" id="GO:0016020">
    <property type="term" value="C:membrane"/>
    <property type="evidence" value="ECO:0007669"/>
    <property type="project" value="UniProtKB-UniRule"/>
</dbReference>
<dbReference type="HOGENOM" id="CLU_1516770_0_0_5"/>
<evidence type="ECO:0000256" key="2">
    <source>
        <dbReference type="SAM" id="MobiDB-lite"/>
    </source>
</evidence>
<dbReference type="PANTHER" id="PTHR30329:SF21">
    <property type="entry name" value="LIPOPROTEIN YIAD-RELATED"/>
    <property type="match status" value="1"/>
</dbReference>
<gene>
    <name evidence="4" type="ORF">RSPPHO_00858</name>
</gene>
<feature type="domain" description="OmpA-like" evidence="3">
    <location>
        <begin position="20"/>
        <end position="139"/>
    </location>
</feature>
<dbReference type="Gene3D" id="3.30.1330.60">
    <property type="entry name" value="OmpA-like domain"/>
    <property type="match status" value="1"/>
</dbReference>
<evidence type="ECO:0000313" key="4">
    <source>
        <dbReference type="EMBL" id="CCG07484.1"/>
    </source>
</evidence>
<keyword evidence="1" id="KW-0472">Membrane</keyword>
<evidence type="ECO:0000313" key="5">
    <source>
        <dbReference type="Proteomes" id="UP000033220"/>
    </source>
</evidence>
<evidence type="ECO:0000256" key="1">
    <source>
        <dbReference type="PROSITE-ProRule" id="PRU00473"/>
    </source>
</evidence>
<dbReference type="InterPro" id="IPR006665">
    <property type="entry name" value="OmpA-like"/>
</dbReference>